<keyword evidence="3" id="KW-0805">Transcription regulation</keyword>
<name>A0A8X7VF43_BRACI</name>
<evidence type="ECO:0000256" key="7">
    <source>
        <dbReference type="SAM" id="MobiDB-lite"/>
    </source>
</evidence>
<dbReference type="PROSITE" id="PS51294">
    <property type="entry name" value="HTH_MYB"/>
    <property type="match status" value="1"/>
</dbReference>
<keyword evidence="10" id="KW-1185">Reference proteome</keyword>
<feature type="region of interest" description="Disordered" evidence="7">
    <location>
        <begin position="1"/>
        <end position="25"/>
    </location>
</feature>
<dbReference type="EMBL" id="JAAMPC010000005">
    <property type="protein sequence ID" value="KAG2310086.1"/>
    <property type="molecule type" value="Genomic_DNA"/>
</dbReference>
<dbReference type="GO" id="GO:0003677">
    <property type="term" value="F:DNA binding"/>
    <property type="evidence" value="ECO:0007669"/>
    <property type="project" value="InterPro"/>
</dbReference>
<evidence type="ECO:0000256" key="2">
    <source>
        <dbReference type="ARBA" id="ARBA00006783"/>
    </source>
</evidence>
<keyword evidence="5" id="KW-0804">Transcription</keyword>
<dbReference type="GO" id="GO:0005634">
    <property type="term" value="C:nucleus"/>
    <property type="evidence" value="ECO:0007669"/>
    <property type="project" value="UniProtKB-SubCell"/>
</dbReference>
<proteinExistence type="inferred from homology"/>
<dbReference type="PANTHER" id="PTHR31499:SF85">
    <property type="entry name" value="TRANSCRIPTION FACTOR MYB-RELATED FAMILY"/>
    <property type="match status" value="1"/>
</dbReference>
<dbReference type="PANTHER" id="PTHR31499">
    <property type="entry name" value="MYB FAMILY TRANSCRIPTION FACTOR PHL11"/>
    <property type="match status" value="1"/>
</dbReference>
<dbReference type="Pfam" id="PF00249">
    <property type="entry name" value="Myb_DNA-binding"/>
    <property type="match status" value="1"/>
</dbReference>
<feature type="domain" description="HTH myb-type" evidence="8">
    <location>
        <begin position="192"/>
        <end position="250"/>
    </location>
</feature>
<evidence type="ECO:0000256" key="3">
    <source>
        <dbReference type="ARBA" id="ARBA00023015"/>
    </source>
</evidence>
<dbReference type="Pfam" id="PF14379">
    <property type="entry name" value="Myb_CC_LHEQLE"/>
    <property type="match status" value="1"/>
</dbReference>
<feature type="region of interest" description="Disordered" evidence="7">
    <location>
        <begin position="157"/>
        <end position="187"/>
    </location>
</feature>
<dbReference type="FunFam" id="1.10.10.60:FF:000002">
    <property type="entry name" value="Myb family transcription factor"/>
    <property type="match status" value="1"/>
</dbReference>
<dbReference type="InterPro" id="IPR006447">
    <property type="entry name" value="Myb_dom_plants"/>
</dbReference>
<comment type="subcellular location">
    <subcellularLocation>
        <location evidence="1">Nucleus</location>
    </subcellularLocation>
</comment>
<dbReference type="InterPro" id="IPR046955">
    <property type="entry name" value="PHR1-like"/>
</dbReference>
<dbReference type="InterPro" id="IPR001005">
    <property type="entry name" value="SANT/Myb"/>
</dbReference>
<keyword evidence="6" id="KW-0539">Nucleus</keyword>
<dbReference type="GO" id="GO:0003700">
    <property type="term" value="F:DNA-binding transcription factor activity"/>
    <property type="evidence" value="ECO:0007669"/>
    <property type="project" value="InterPro"/>
</dbReference>
<evidence type="ECO:0000259" key="8">
    <source>
        <dbReference type="PROSITE" id="PS51294"/>
    </source>
</evidence>
<comment type="caution">
    <text evidence="9">The sequence shown here is derived from an EMBL/GenBank/DDBJ whole genome shotgun (WGS) entry which is preliminary data.</text>
</comment>
<evidence type="ECO:0000313" key="9">
    <source>
        <dbReference type="EMBL" id="KAG2310086.1"/>
    </source>
</evidence>
<dbReference type="InterPro" id="IPR025756">
    <property type="entry name" value="Myb_CC_LHEQLE"/>
</dbReference>
<organism evidence="9 10">
    <name type="scientific">Brassica carinata</name>
    <name type="common">Ethiopian mustard</name>
    <name type="synonym">Abyssinian cabbage</name>
    <dbReference type="NCBI Taxonomy" id="52824"/>
    <lineage>
        <taxon>Eukaryota</taxon>
        <taxon>Viridiplantae</taxon>
        <taxon>Streptophyta</taxon>
        <taxon>Embryophyta</taxon>
        <taxon>Tracheophyta</taxon>
        <taxon>Spermatophyta</taxon>
        <taxon>Magnoliopsida</taxon>
        <taxon>eudicotyledons</taxon>
        <taxon>Gunneridae</taxon>
        <taxon>Pentapetalae</taxon>
        <taxon>rosids</taxon>
        <taxon>malvids</taxon>
        <taxon>Brassicales</taxon>
        <taxon>Brassicaceae</taxon>
        <taxon>Brassiceae</taxon>
        <taxon>Brassica</taxon>
    </lineage>
</organism>
<feature type="compositionally biased region" description="Polar residues" evidence="7">
    <location>
        <begin position="1"/>
        <end position="15"/>
    </location>
</feature>
<dbReference type="OrthoDB" id="551907at2759"/>
<evidence type="ECO:0000256" key="4">
    <source>
        <dbReference type="ARBA" id="ARBA00023054"/>
    </source>
</evidence>
<comment type="similarity">
    <text evidence="2">Belongs to the MYB-CC family.</text>
</comment>
<evidence type="ECO:0000256" key="6">
    <source>
        <dbReference type="ARBA" id="ARBA00023242"/>
    </source>
</evidence>
<dbReference type="Proteomes" id="UP000886595">
    <property type="component" value="Unassembled WGS sequence"/>
</dbReference>
<dbReference type="AlphaFoldDB" id="A0A8X7VF43"/>
<dbReference type="InterPro" id="IPR017930">
    <property type="entry name" value="Myb_dom"/>
</dbReference>
<reference evidence="9 10" key="1">
    <citation type="submission" date="2020-02" db="EMBL/GenBank/DDBJ databases">
        <authorList>
            <person name="Ma Q."/>
            <person name="Huang Y."/>
            <person name="Song X."/>
            <person name="Pei D."/>
        </authorList>
    </citation>
    <scope>NUCLEOTIDE SEQUENCE [LARGE SCALE GENOMIC DNA]</scope>
    <source>
        <strain evidence="9">Sxm20200214</strain>
        <tissue evidence="9">Leaf</tissue>
    </source>
</reference>
<evidence type="ECO:0000256" key="1">
    <source>
        <dbReference type="ARBA" id="ARBA00004123"/>
    </source>
</evidence>
<dbReference type="InterPro" id="IPR009057">
    <property type="entry name" value="Homeodomain-like_sf"/>
</dbReference>
<dbReference type="NCBIfam" id="TIGR01557">
    <property type="entry name" value="myb_SHAQKYF"/>
    <property type="match status" value="1"/>
</dbReference>
<keyword evidence="4" id="KW-0175">Coiled coil</keyword>
<evidence type="ECO:0000256" key="5">
    <source>
        <dbReference type="ARBA" id="ARBA00023163"/>
    </source>
</evidence>
<dbReference type="Gene3D" id="1.10.10.60">
    <property type="entry name" value="Homeodomain-like"/>
    <property type="match status" value="1"/>
</dbReference>
<dbReference type="SUPFAM" id="SSF46689">
    <property type="entry name" value="Homeodomain-like"/>
    <property type="match status" value="1"/>
</dbReference>
<protein>
    <recommendedName>
        <fullName evidence="8">HTH myb-type domain-containing protein</fullName>
    </recommendedName>
</protein>
<gene>
    <name evidence="9" type="ORF">Bca52824_021643</name>
</gene>
<accession>A0A8X7VF43</accession>
<feature type="compositionally biased region" description="Polar residues" evidence="7">
    <location>
        <begin position="169"/>
        <end position="180"/>
    </location>
</feature>
<sequence>MDNINFETSNASQGSRLHLQPQPPQPFNLQDVNMSHYNHQSSPWTSETFSGYTPYDCTSNQSFSVQCSSSKPYHALFPPYHHQSSDHPSVDQSQSMVPMQLLQDQYLKPLYQKSCANDFAATNASSSSYSLSFDASQDPQELCRRTYSTSNVTQLDFSSSHHQAKQTHPRFSSPSFSTHGGSMAPNCGTVGNKTRIRWTQDLHEKFVECVNRLGGADKATPKAILKLMDSEGLTIFHVKSHLQKYRIAKYIPDYQEGKFEKGSCSKELSQLDTKTGVQIKEALQLQLDVQRHLHEQLEIQRNLQLRIEEQGKQLKIMIEQQQKTKECLLLKSPNAEASLSLSASDHSPPPFSIQDAEALMLTTYGDTQSQSKIS</sequence>
<evidence type="ECO:0000313" key="10">
    <source>
        <dbReference type="Proteomes" id="UP000886595"/>
    </source>
</evidence>